<evidence type="ECO:0000313" key="10">
    <source>
        <dbReference type="Proteomes" id="UP000243589"/>
    </source>
</evidence>
<evidence type="ECO:0000313" key="9">
    <source>
        <dbReference type="EMBL" id="KXZ57446.1"/>
    </source>
</evidence>
<feature type="domain" description="Glycine transporter" evidence="8">
    <location>
        <begin position="9"/>
        <end position="82"/>
    </location>
</feature>
<proteinExistence type="inferred from homology"/>
<comment type="similarity">
    <text evidence="2">Belongs to the UPF0126 family.</text>
</comment>
<feature type="domain" description="Glycine transporter" evidence="8">
    <location>
        <begin position="95"/>
        <end position="169"/>
    </location>
</feature>
<evidence type="ECO:0000256" key="4">
    <source>
        <dbReference type="ARBA" id="ARBA00022692"/>
    </source>
</evidence>
<gene>
    <name evidence="9" type="ORF">Bravens_01968</name>
</gene>
<feature type="transmembrane region" description="Helical" evidence="7">
    <location>
        <begin position="94"/>
        <end position="113"/>
    </location>
</feature>
<keyword evidence="6 7" id="KW-0472">Membrane</keyword>
<evidence type="ECO:0000259" key="8">
    <source>
        <dbReference type="Pfam" id="PF03458"/>
    </source>
</evidence>
<evidence type="ECO:0000256" key="1">
    <source>
        <dbReference type="ARBA" id="ARBA00004651"/>
    </source>
</evidence>
<feature type="transmembrane region" description="Helical" evidence="7">
    <location>
        <begin position="34"/>
        <end position="55"/>
    </location>
</feature>
<evidence type="ECO:0000256" key="6">
    <source>
        <dbReference type="ARBA" id="ARBA00023136"/>
    </source>
</evidence>
<organism evidence="9 10">
    <name type="scientific">Brevibacterium ravenspurgense</name>
    <dbReference type="NCBI Taxonomy" id="479117"/>
    <lineage>
        <taxon>Bacteria</taxon>
        <taxon>Bacillati</taxon>
        <taxon>Actinomycetota</taxon>
        <taxon>Actinomycetes</taxon>
        <taxon>Micrococcales</taxon>
        <taxon>Brevibacteriaceae</taxon>
        <taxon>Brevibacterium</taxon>
    </lineage>
</organism>
<evidence type="ECO:0000256" key="3">
    <source>
        <dbReference type="ARBA" id="ARBA00022475"/>
    </source>
</evidence>
<evidence type="ECO:0000256" key="5">
    <source>
        <dbReference type="ARBA" id="ARBA00022989"/>
    </source>
</evidence>
<dbReference type="Proteomes" id="UP000243589">
    <property type="component" value="Unassembled WGS sequence"/>
</dbReference>
<dbReference type="InterPro" id="IPR005115">
    <property type="entry name" value="Gly_transporter"/>
</dbReference>
<comment type="caution">
    <text evidence="9">The sequence shown here is derived from an EMBL/GenBank/DDBJ whole genome shotgun (WGS) entry which is preliminary data.</text>
</comment>
<dbReference type="AlphaFoldDB" id="A0A150H5S8"/>
<evidence type="ECO:0000256" key="2">
    <source>
        <dbReference type="ARBA" id="ARBA00008193"/>
    </source>
</evidence>
<feature type="transmembrane region" description="Helical" evidence="7">
    <location>
        <begin position="152"/>
        <end position="170"/>
    </location>
</feature>
<reference evidence="9 10" key="1">
    <citation type="submission" date="2016-01" db="EMBL/GenBank/DDBJ databases">
        <title>Use of Whole Genome Sequencing to ascertain that Brevibacterium massiliense (Roux, Raoult 2009) is a later heterotypic synonym of Brevibacterium ravenspurgense (Mages 2008).</title>
        <authorList>
            <person name="Bernier A.-M."/>
            <person name="Burdz T."/>
            <person name="Huynh C."/>
            <person name="Pachecho A.L."/>
            <person name="Wiebe D."/>
            <person name="Bonner C."/>
            <person name="Bernard K."/>
        </authorList>
    </citation>
    <scope>NUCLEOTIDE SEQUENCE [LARGE SCALE GENOMIC DNA]</scope>
    <source>
        <strain evidence="9 10">CCUG56047</strain>
    </source>
</reference>
<dbReference type="RefSeq" id="WP_062022929.1">
    <property type="nucleotide sequence ID" value="NZ_LQQC01000012.1"/>
</dbReference>
<feature type="transmembrane region" description="Helical" evidence="7">
    <location>
        <begin position="6"/>
        <end position="27"/>
    </location>
</feature>
<dbReference type="EMBL" id="LQQC01000012">
    <property type="protein sequence ID" value="KXZ57446.1"/>
    <property type="molecule type" value="Genomic_DNA"/>
</dbReference>
<dbReference type="PANTHER" id="PTHR30506:SF3">
    <property type="entry name" value="UPF0126 INNER MEMBRANE PROTEIN YADS-RELATED"/>
    <property type="match status" value="1"/>
</dbReference>
<accession>A0A150H5S8</accession>
<keyword evidence="3" id="KW-1003">Cell membrane</keyword>
<keyword evidence="10" id="KW-1185">Reference proteome</keyword>
<comment type="subcellular location">
    <subcellularLocation>
        <location evidence="1">Cell membrane</location>
        <topology evidence="1">Multi-pass membrane protein</topology>
    </subcellularLocation>
</comment>
<dbReference type="PANTHER" id="PTHR30506">
    <property type="entry name" value="INNER MEMBRANE PROTEIN"/>
    <property type="match status" value="1"/>
</dbReference>
<feature type="transmembrane region" description="Helical" evidence="7">
    <location>
        <begin position="176"/>
        <end position="198"/>
    </location>
</feature>
<dbReference type="PATRIC" id="fig|479117.4.peg.1952"/>
<protein>
    <recommendedName>
        <fullName evidence="8">Glycine transporter domain-containing protein</fullName>
    </recommendedName>
</protein>
<feature type="transmembrane region" description="Helical" evidence="7">
    <location>
        <begin position="67"/>
        <end position="87"/>
    </location>
</feature>
<name>A0A150H5S8_9MICO</name>
<keyword evidence="5 7" id="KW-1133">Transmembrane helix</keyword>
<dbReference type="Pfam" id="PF03458">
    <property type="entry name" value="Gly_transporter"/>
    <property type="match status" value="2"/>
</dbReference>
<sequence length="230" mass="24713">MPSTDMYIYILDLVGVLAFALSGNLLASRKNIDLTGGIVLGMLTATGGGIARDLILATRPAAFKDPVYLLIPIAAGIIVYLIGPRVVQAERGIVFFDAIGLGVFVVIGTTKALHYGMPVLSAVLLGLMTGVGGGMLRDVFANRVPVVFQSSDLYVIPAVVGAAVTAGLHQADLITWWSEVGVIAMVTIFRLLALRFGWRAPSSMRSWSIRPITRRTLSSERTLNRNEEQE</sequence>
<feature type="transmembrane region" description="Helical" evidence="7">
    <location>
        <begin position="119"/>
        <end position="140"/>
    </location>
</feature>
<dbReference type="GO" id="GO:0005886">
    <property type="term" value="C:plasma membrane"/>
    <property type="evidence" value="ECO:0007669"/>
    <property type="project" value="UniProtKB-SubCell"/>
</dbReference>
<keyword evidence="4 7" id="KW-0812">Transmembrane</keyword>
<evidence type="ECO:0000256" key="7">
    <source>
        <dbReference type="SAM" id="Phobius"/>
    </source>
</evidence>